<dbReference type="PROSITE" id="PS51278">
    <property type="entry name" value="GATASE_TYPE_2"/>
    <property type="match status" value="1"/>
</dbReference>
<evidence type="ECO:0000259" key="8">
    <source>
        <dbReference type="PROSITE" id="PS51278"/>
    </source>
</evidence>
<dbReference type="InterPro" id="IPR007402">
    <property type="entry name" value="DUF455"/>
</dbReference>
<evidence type="ECO:0000256" key="2">
    <source>
        <dbReference type="ARBA" id="ARBA00010138"/>
    </source>
</evidence>
<dbReference type="Pfam" id="PF04305">
    <property type="entry name" value="DUF455"/>
    <property type="match status" value="1"/>
</dbReference>
<evidence type="ECO:0000256" key="3">
    <source>
        <dbReference type="ARBA" id="ARBA00011941"/>
    </source>
</evidence>
<name>A0AA38XZ10_9EURO</name>
<dbReference type="InterPro" id="IPR017932">
    <property type="entry name" value="GATase_2_dom"/>
</dbReference>
<dbReference type="CDD" id="cd00657">
    <property type="entry name" value="Ferritin_like"/>
    <property type="match status" value="1"/>
</dbReference>
<keyword evidence="4" id="KW-0328">Glycosyltransferase</keyword>
<comment type="similarity">
    <text evidence="2">In the C-terminal section; belongs to the purine/pyrimidine phosphoribosyltransferase family.</text>
</comment>
<dbReference type="Gene3D" id="3.60.20.10">
    <property type="entry name" value="Glutamine Phosphoribosylpyrophosphate, subunit 1, domain 1"/>
    <property type="match status" value="1"/>
</dbReference>
<dbReference type="NCBIfam" id="TIGR01134">
    <property type="entry name" value="purF"/>
    <property type="match status" value="1"/>
</dbReference>
<dbReference type="EMBL" id="JAPDRN010000070">
    <property type="protein sequence ID" value="KAJ9629046.1"/>
    <property type="molecule type" value="Genomic_DNA"/>
</dbReference>
<keyword evidence="5" id="KW-0808">Transferase</keyword>
<evidence type="ECO:0000256" key="4">
    <source>
        <dbReference type="ARBA" id="ARBA00022676"/>
    </source>
</evidence>
<dbReference type="InterPro" id="IPR035584">
    <property type="entry name" value="PurF_N"/>
</dbReference>
<dbReference type="CDD" id="cd00715">
    <property type="entry name" value="GPATase_N"/>
    <property type="match status" value="1"/>
</dbReference>
<dbReference type="GO" id="GO:0006164">
    <property type="term" value="P:purine nucleotide biosynthetic process"/>
    <property type="evidence" value="ECO:0007669"/>
    <property type="project" value="UniProtKB-KW"/>
</dbReference>
<dbReference type="PANTHER" id="PTHR11907">
    <property type="entry name" value="AMIDOPHOSPHORIBOSYLTRANSFERASE"/>
    <property type="match status" value="1"/>
</dbReference>
<sequence length="750" mass="82566">MCGIVGIVGNQNVAGQLYDGLTVLQHRGQDAAGIATVNGSRLRVQKATGLVRDVFDARTMSTLEGSVGIAHVRYPTAGSEGMDEAQPFYVNSPYGIALAHNGNLINTEDLRQQVFEQDRRNVNTDSDSEVLLNVFAYELEQQRQLSPEAAIRAVAGVHRRCKGGYAVVSVVLGLGLVAFRDPHGIRPLVLGKRSHAEGDEYIVASESAALDVLGFQRVRDVQPGEALVITARGELFSEICAEPAEHTPCIFEYVYFARPDSMIDNVSVHKARMRMGIKLGEKILRLRPDHDIDTIIPIPDTSRDAALEISNVLGVKYREGFIKNRYIGRTFIMPGQGERVKSVRRKLNPIHLEFRNRVVLLVDDSIVRGTTSQQIVQMARDAGARKVYLASAAPPVRYPNIYGIDMPAAEELVAHNRSIEEIEAHLGCDWLIYQDIEDMEAAVSEGNPALRNFDSSCFNGHYPTGIEPGAAPEVQAVIDVPDVGGNLLRAAQQCLAEADPLRKVALTQAYASAFRAGRLKVPADAPDAEPIRMPGRPPQLLMVHPREVPRRGLGGVEGRAAFIHAIAHIELNAIDLAWDAVYRFRGLPAAFHADWVSCADDESRHFMLLRERLLAHGHEYADFPAHNGLWEMCEKTAHDGLARMALVPRVLEARGLDVTPGMIDKLRNVGDGETADVLEVILREEVAHVAAGSRWFRWYCERAGVEPRARFKELLVEYAGGYLHGPFNLEARLLAGFDGDELANLIEQAG</sequence>
<evidence type="ECO:0000256" key="7">
    <source>
        <dbReference type="ARBA" id="ARBA00022962"/>
    </source>
</evidence>
<dbReference type="InterPro" id="IPR000836">
    <property type="entry name" value="PRTase_dom"/>
</dbReference>
<organism evidence="9">
    <name type="scientific">Knufia peltigerae</name>
    <dbReference type="NCBI Taxonomy" id="1002370"/>
    <lineage>
        <taxon>Eukaryota</taxon>
        <taxon>Fungi</taxon>
        <taxon>Dikarya</taxon>
        <taxon>Ascomycota</taxon>
        <taxon>Pezizomycotina</taxon>
        <taxon>Eurotiomycetes</taxon>
        <taxon>Chaetothyriomycetidae</taxon>
        <taxon>Chaetothyriales</taxon>
        <taxon>Trichomeriaceae</taxon>
        <taxon>Knufia</taxon>
    </lineage>
</organism>
<evidence type="ECO:0000256" key="6">
    <source>
        <dbReference type="ARBA" id="ARBA00022755"/>
    </source>
</evidence>
<dbReference type="AlphaFoldDB" id="A0AA38XZ10"/>
<dbReference type="InterPro" id="IPR029057">
    <property type="entry name" value="PRTase-like"/>
</dbReference>
<reference evidence="9" key="1">
    <citation type="submission" date="2022-10" db="EMBL/GenBank/DDBJ databases">
        <title>Culturing micro-colonial fungi from biological soil crusts in the Mojave desert and describing Neophaeococcomyces mojavensis, and introducing the new genera and species Taxawa tesnikishii.</title>
        <authorList>
            <person name="Kurbessoian T."/>
            <person name="Stajich J.E."/>
        </authorList>
    </citation>
    <scope>NUCLEOTIDE SEQUENCE</scope>
    <source>
        <strain evidence="9">TK_35</strain>
    </source>
</reference>
<dbReference type="SUPFAM" id="SSF53271">
    <property type="entry name" value="PRTase-like"/>
    <property type="match status" value="1"/>
</dbReference>
<dbReference type="HAMAP" id="MF_01931">
    <property type="entry name" value="PurF"/>
    <property type="match status" value="1"/>
</dbReference>
<dbReference type="Gene3D" id="3.40.50.2020">
    <property type="match status" value="1"/>
</dbReference>
<accession>A0AA38XZ10</accession>
<comment type="pathway">
    <text evidence="1">Purine metabolism; IMP biosynthesis via de novo pathway; N(1)-(5-phospho-D-ribosyl)glycinamide from 5-phospho-alpha-D-ribose 1-diphosphate: step 1/2.</text>
</comment>
<dbReference type="Pfam" id="PF13522">
    <property type="entry name" value="GATase_6"/>
    <property type="match status" value="1"/>
</dbReference>
<dbReference type="CDD" id="cd06223">
    <property type="entry name" value="PRTases_typeI"/>
    <property type="match status" value="1"/>
</dbReference>
<dbReference type="GO" id="GO:0004044">
    <property type="term" value="F:amidophosphoribosyltransferase activity"/>
    <property type="evidence" value="ECO:0007669"/>
    <property type="project" value="UniProtKB-EC"/>
</dbReference>
<dbReference type="SUPFAM" id="SSF56235">
    <property type="entry name" value="N-terminal nucleophile aminohydrolases (Ntn hydrolases)"/>
    <property type="match status" value="1"/>
</dbReference>
<keyword evidence="6" id="KW-0658">Purine biosynthesis</keyword>
<protein>
    <recommendedName>
        <fullName evidence="3">amidophosphoribosyltransferase</fullName>
        <ecNumber evidence="3">2.4.2.14</ecNumber>
    </recommendedName>
</protein>
<feature type="domain" description="Glutamine amidotransferase type-2" evidence="8">
    <location>
        <begin position="2"/>
        <end position="232"/>
    </location>
</feature>
<dbReference type="SUPFAM" id="SSF47240">
    <property type="entry name" value="Ferritin-like"/>
    <property type="match status" value="1"/>
</dbReference>
<evidence type="ECO:0000313" key="9">
    <source>
        <dbReference type="EMBL" id="KAJ9629046.1"/>
    </source>
</evidence>
<dbReference type="InterPro" id="IPR005854">
    <property type="entry name" value="PurF"/>
</dbReference>
<dbReference type="EC" id="2.4.2.14" evidence="3"/>
<keyword evidence="7" id="KW-0315">Glutamine amidotransferase</keyword>
<dbReference type="GO" id="GO:0009113">
    <property type="term" value="P:purine nucleobase biosynthetic process"/>
    <property type="evidence" value="ECO:0007669"/>
    <property type="project" value="InterPro"/>
</dbReference>
<dbReference type="InterPro" id="IPR009078">
    <property type="entry name" value="Ferritin-like_SF"/>
</dbReference>
<comment type="caution">
    <text evidence="9">The sequence shown here is derived from an EMBL/GenBank/DDBJ whole genome shotgun (WGS) entry which is preliminary data.</text>
</comment>
<proteinExistence type="inferred from homology"/>
<evidence type="ECO:0000256" key="1">
    <source>
        <dbReference type="ARBA" id="ARBA00005209"/>
    </source>
</evidence>
<evidence type="ECO:0000256" key="5">
    <source>
        <dbReference type="ARBA" id="ARBA00022679"/>
    </source>
</evidence>
<dbReference type="InterPro" id="IPR029055">
    <property type="entry name" value="Ntn_hydrolases_N"/>
</dbReference>
<gene>
    <name evidence="9" type="ORF">H2204_009215</name>
</gene>